<reference evidence="7" key="1">
    <citation type="journal article" date="2011" name="Genome Res.">
        <title>Deep small RNA sequencing from the nematode Ascaris reveals conservation, functional diversification, and novel developmental profiles.</title>
        <authorList>
            <person name="Wang J."/>
            <person name="Czech B."/>
            <person name="Crunk A."/>
            <person name="Wallace A."/>
            <person name="Mitreva M."/>
            <person name="Hannon G.J."/>
            <person name="Davis R.E."/>
        </authorList>
    </citation>
    <scope>NUCLEOTIDE SEQUENCE</scope>
</reference>
<evidence type="ECO:0000256" key="2">
    <source>
        <dbReference type="ARBA" id="ARBA00022658"/>
    </source>
</evidence>
<evidence type="ECO:0000313" key="7">
    <source>
        <dbReference type="EMBL" id="ADY40472.1"/>
    </source>
</evidence>
<proteinExistence type="evidence at transcript level"/>
<dbReference type="Gene3D" id="1.20.900.10">
    <property type="entry name" value="Dbl homology (DH) domain"/>
    <property type="match status" value="1"/>
</dbReference>
<name>F1KRG8_ASCSU</name>
<dbReference type="InterPro" id="IPR035899">
    <property type="entry name" value="DBL_dom_sf"/>
</dbReference>
<dbReference type="AlphaFoldDB" id="F1KRG8"/>
<keyword evidence="2" id="KW-0344">Guanine-nucleotide releasing factor</keyword>
<dbReference type="InterPro" id="IPR051492">
    <property type="entry name" value="Dynamin-Rho_GEF"/>
</dbReference>
<dbReference type="SMART" id="SM00326">
    <property type="entry name" value="SH3"/>
    <property type="match status" value="1"/>
</dbReference>
<feature type="domain" description="SH3" evidence="5">
    <location>
        <begin position="600"/>
        <end position="664"/>
    </location>
</feature>
<dbReference type="EMBL" id="JI164669">
    <property type="protein sequence ID" value="ADY40472.1"/>
    <property type="molecule type" value="mRNA"/>
</dbReference>
<evidence type="ECO:0000256" key="4">
    <source>
        <dbReference type="SAM" id="MobiDB-lite"/>
    </source>
</evidence>
<dbReference type="GO" id="GO:0005737">
    <property type="term" value="C:cytoplasm"/>
    <property type="evidence" value="ECO:0007669"/>
    <property type="project" value="InterPro"/>
</dbReference>
<dbReference type="SUPFAM" id="SSF48065">
    <property type="entry name" value="DBL homology domain (DH-domain)"/>
    <property type="match status" value="1"/>
</dbReference>
<dbReference type="InterPro" id="IPR001452">
    <property type="entry name" value="SH3_domain"/>
</dbReference>
<dbReference type="Pfam" id="PF03114">
    <property type="entry name" value="BAR"/>
    <property type="match status" value="1"/>
</dbReference>
<dbReference type="Gene3D" id="2.30.30.40">
    <property type="entry name" value="SH3 Domains"/>
    <property type="match status" value="1"/>
</dbReference>
<dbReference type="InterPro" id="IPR036028">
    <property type="entry name" value="SH3-like_dom_sf"/>
</dbReference>
<dbReference type="SUPFAM" id="SSF103657">
    <property type="entry name" value="BAR/IMD domain-like"/>
    <property type="match status" value="1"/>
</dbReference>
<dbReference type="InterPro" id="IPR000219">
    <property type="entry name" value="DH_dom"/>
</dbReference>
<evidence type="ECO:0000259" key="5">
    <source>
        <dbReference type="PROSITE" id="PS50002"/>
    </source>
</evidence>
<dbReference type="GO" id="GO:0005085">
    <property type="term" value="F:guanyl-nucleotide exchange factor activity"/>
    <property type="evidence" value="ECO:0007669"/>
    <property type="project" value="UniProtKB-KW"/>
</dbReference>
<dbReference type="InterPro" id="IPR004148">
    <property type="entry name" value="BAR_dom"/>
</dbReference>
<accession>F1KRG8</accession>
<evidence type="ECO:0000256" key="3">
    <source>
        <dbReference type="PROSITE-ProRule" id="PRU00192"/>
    </source>
</evidence>
<protein>
    <submittedName>
        <fullName evidence="7">Dynamin-binding protein</fullName>
    </submittedName>
</protein>
<dbReference type="Pfam" id="PF00018">
    <property type="entry name" value="SH3_1"/>
    <property type="match status" value="1"/>
</dbReference>
<keyword evidence="1 3" id="KW-0728">SH3 domain</keyword>
<dbReference type="PANTHER" id="PTHR22834">
    <property type="entry name" value="NUCLEAR FUSION PROTEIN FUS2"/>
    <property type="match status" value="1"/>
</dbReference>
<dbReference type="Gene3D" id="1.20.1270.60">
    <property type="entry name" value="Arfaptin homology (AH) domain/BAR domain"/>
    <property type="match status" value="1"/>
</dbReference>
<sequence>MQMRDDFRTAFALHFRCVEAANVLLETEQKVRNALNECVAEMRTLGSNVFDAYTAVSRPVQRCLKYPLFIEQLIKNTPISHMDHPKLLEALRQMSFLASMMNESKRRKELAQKYKEADQEGFSKRLSRLNMHTVKKKSTRFKYRLSSQIGLVRMQRDAVFDSVVQNLDASERRVCTFLHSVQLYMRLISTQTRRYVDTYTTREKLSNHPDKMTAEIRGFCGNLLKETTNLSTFLDTTVIREAKKFLRLPVTRMIQKRYDKLIDFESAKRSDKNMDDLRVKQGDYEALNKQLKMTLPRIVDNLNARTFTLVDNVISKDSQFFATISQLYEQLSPEVRSYFVVPYRRFVDPYERRLHSLIAIGKLAKETQSSKFPLNSATQASSADFRKESLIEVAQSEYASNAMAHAMKAEDSNDESPFLSDSKQLNAIQSNPSQLEAVSVKMAEPDLIDLEENLLDLSSPVKTQPSSTLPIAASSSPFDIVQETPPTVLSSKNPFLGDSLHYDVSAMQSSSIGKESKYSKCEAMRLDSSDAIFGSLFEDAKTMHLSAVGKRTESPVGKPLIPLRPTEEDMHAANNQSKEGYEERSQRLQYDAVSSACDLEQTELFKAEYDFEGADDIQLSIVEGEKLNVLRRSDDEGNSAWWMVRNEEGIVGYVPANYLSPFSGSSSHQ</sequence>
<dbReference type="SUPFAM" id="SSF50044">
    <property type="entry name" value="SH3-domain"/>
    <property type="match status" value="1"/>
</dbReference>
<dbReference type="InterPro" id="IPR027267">
    <property type="entry name" value="AH/BAR_dom_sf"/>
</dbReference>
<feature type="domain" description="DH" evidence="6">
    <location>
        <begin position="56"/>
        <end position="104"/>
    </location>
</feature>
<evidence type="ECO:0000256" key="1">
    <source>
        <dbReference type="ARBA" id="ARBA00022443"/>
    </source>
</evidence>
<dbReference type="Pfam" id="PF00621">
    <property type="entry name" value="RhoGEF"/>
    <property type="match status" value="1"/>
</dbReference>
<organism evidence="7">
    <name type="scientific">Ascaris suum</name>
    <name type="common">Pig roundworm</name>
    <name type="synonym">Ascaris lumbricoides</name>
    <dbReference type="NCBI Taxonomy" id="6253"/>
    <lineage>
        <taxon>Eukaryota</taxon>
        <taxon>Metazoa</taxon>
        <taxon>Ecdysozoa</taxon>
        <taxon>Nematoda</taxon>
        <taxon>Chromadorea</taxon>
        <taxon>Rhabditida</taxon>
        <taxon>Spirurina</taxon>
        <taxon>Ascaridomorpha</taxon>
        <taxon>Ascaridoidea</taxon>
        <taxon>Ascarididae</taxon>
        <taxon>Ascaris</taxon>
    </lineage>
</organism>
<dbReference type="PROSITE" id="PS50002">
    <property type="entry name" value="SH3"/>
    <property type="match status" value="1"/>
</dbReference>
<feature type="region of interest" description="Disordered" evidence="4">
    <location>
        <begin position="549"/>
        <end position="584"/>
    </location>
</feature>
<evidence type="ECO:0000259" key="6">
    <source>
        <dbReference type="PROSITE" id="PS50010"/>
    </source>
</evidence>
<dbReference type="PROSITE" id="PS50010">
    <property type="entry name" value="DH_2"/>
    <property type="match status" value="1"/>
</dbReference>
<dbReference type="PANTHER" id="PTHR22834:SF20">
    <property type="entry name" value="SH3 DOMAIN-CONTAINING PROTEIN"/>
    <property type="match status" value="1"/>
</dbReference>